<proteinExistence type="predicted"/>
<comment type="caution">
    <text evidence="1">The sequence shown here is derived from an EMBL/GenBank/DDBJ whole genome shotgun (WGS) entry which is preliminary data.</text>
</comment>
<protein>
    <recommendedName>
        <fullName evidence="3">Glycosyltransferase</fullName>
    </recommendedName>
</protein>
<organism evidence="1 2">
    <name type="scientific">Nostoc parmelioides FACHB-3921</name>
    <dbReference type="NCBI Taxonomy" id="2692909"/>
    <lineage>
        <taxon>Bacteria</taxon>
        <taxon>Bacillati</taxon>
        <taxon>Cyanobacteriota</taxon>
        <taxon>Cyanophyceae</taxon>
        <taxon>Nostocales</taxon>
        <taxon>Nostocaceae</taxon>
        <taxon>Nostoc</taxon>
    </lineage>
</organism>
<reference evidence="1 2" key="1">
    <citation type="journal article" date="2020" name="ISME J.">
        <title>Comparative genomics reveals insights into cyanobacterial evolution and habitat adaptation.</title>
        <authorList>
            <person name="Chen M.Y."/>
            <person name="Teng W.K."/>
            <person name="Zhao L."/>
            <person name="Hu C.X."/>
            <person name="Zhou Y.K."/>
            <person name="Han B.P."/>
            <person name="Song L.R."/>
            <person name="Shu W.S."/>
        </authorList>
    </citation>
    <scope>NUCLEOTIDE SEQUENCE [LARGE SCALE GENOMIC DNA]</scope>
    <source>
        <strain evidence="1 2">FACHB-3921</strain>
    </source>
</reference>
<dbReference type="Proteomes" id="UP000621307">
    <property type="component" value="Unassembled WGS sequence"/>
</dbReference>
<dbReference type="EMBL" id="JACJQL010000042">
    <property type="protein sequence ID" value="MBD2254012.1"/>
    <property type="molecule type" value="Genomic_DNA"/>
</dbReference>
<dbReference type="RefSeq" id="WP_190569797.1">
    <property type="nucleotide sequence ID" value="NZ_JACJQL010000042.1"/>
</dbReference>
<evidence type="ECO:0000313" key="2">
    <source>
        <dbReference type="Proteomes" id="UP000621307"/>
    </source>
</evidence>
<evidence type="ECO:0000313" key="1">
    <source>
        <dbReference type="EMBL" id="MBD2254012.1"/>
    </source>
</evidence>
<sequence length="356" mass="41294">MMNPSQLPPIYFYIPDGDWRATMPTNPDVYWKEFGGVVTPTVYGWTVQTYLRLKHAGFPCELVSKIPDEGILIAYRRSVPEEFKPGAKVLFVCLKSEQNPHPYAQIHVVGNIKETAPQVDIQGYRYYMPHWPQPGLIPRDTARGDRFETAAFFGELRNLAPELQDAAFAQQLEKLGLSWQILDRTQRDRWNDFSAVDVIIAVRKFGHASDYAWKPALKLYNAWHAGVPAILGQDSAFRNERRSELDYLEVGSVEEVITNLKQLKDDVELRQAIVTNGNLRAQESSVAYLTQRWQNFMTEIAVPAYWRWLESSTLQQQIFMMNRYSDFKLKKWRSQVRKWRGSVTTPMKTLLMGMHR</sequence>
<evidence type="ECO:0008006" key="3">
    <source>
        <dbReference type="Google" id="ProtNLM"/>
    </source>
</evidence>
<keyword evidence="2" id="KW-1185">Reference proteome</keyword>
<gene>
    <name evidence="1" type="ORF">H6G14_22310</name>
</gene>
<name>A0ABR8BIT1_9NOSO</name>
<accession>A0ABR8BIT1</accession>